<dbReference type="PANTHER" id="PTHR12311">
    <property type="entry name" value="ACTIVATOR OF BASAL TRANSCRIPTION 1"/>
    <property type="match status" value="1"/>
</dbReference>
<dbReference type="GO" id="GO:0001671">
    <property type="term" value="F:ATPase activator activity"/>
    <property type="evidence" value="ECO:0007669"/>
    <property type="project" value="EnsemblFungi"/>
</dbReference>
<protein>
    <recommendedName>
        <fullName evidence="3">Pre-rRNA-processing protein ESF2</fullName>
    </recommendedName>
    <alternativeName>
        <fullName evidence="7">18S rRNA factor 2</fullName>
    </alternativeName>
    <alternativeName>
        <fullName evidence="4">Pre-rRNA-processing protein esf2</fullName>
    </alternativeName>
</protein>
<evidence type="ECO:0000256" key="5">
    <source>
        <dbReference type="ARBA" id="ARBA00022884"/>
    </source>
</evidence>
<comment type="similarity">
    <text evidence="2">Belongs to the ESF2/ABP1 family.</text>
</comment>
<dbReference type="CDD" id="cd12263">
    <property type="entry name" value="RRM_ABT1_like"/>
    <property type="match status" value="1"/>
</dbReference>
<keyword evidence="12" id="KW-1185">Reference proteome</keyword>
<reference evidence="12" key="1">
    <citation type="submission" date="2016-02" db="EMBL/GenBank/DDBJ databases">
        <title>Comparative genomics of biotechnologically important yeasts.</title>
        <authorList>
            <consortium name="DOE Joint Genome Institute"/>
            <person name="Riley R."/>
            <person name="Haridas S."/>
            <person name="Wolfe K.H."/>
            <person name="Lopes M.R."/>
            <person name="Hittinger C.T."/>
            <person name="Goker M."/>
            <person name="Salamov A."/>
            <person name="Wisecaver J."/>
            <person name="Long T.M."/>
            <person name="Aerts A.L."/>
            <person name="Barry K."/>
            <person name="Choi C."/>
            <person name="Clum A."/>
            <person name="Coughlan A.Y."/>
            <person name="Deshpande S."/>
            <person name="Douglass A.P."/>
            <person name="Hanson S.J."/>
            <person name="Klenk H.-P."/>
            <person name="Labutti K."/>
            <person name="Lapidus A."/>
            <person name="Lindquist E."/>
            <person name="Lipzen A."/>
            <person name="Meier-Kolthoff J.P."/>
            <person name="Ohm R.A."/>
            <person name="Otillar R.P."/>
            <person name="Pangilinan J."/>
            <person name="Peng Y."/>
            <person name="Rokas A."/>
            <person name="Rosa C.A."/>
            <person name="Scheuner C."/>
            <person name="Sibirny A.A."/>
            <person name="Slot J.C."/>
            <person name="Stielow J.B."/>
            <person name="Sun H."/>
            <person name="Kurtzman C.P."/>
            <person name="Blackwell M."/>
            <person name="Jeffries T.W."/>
            <person name="Grigoriev I.V."/>
        </authorList>
    </citation>
    <scope>NUCLEOTIDE SEQUENCE [LARGE SCALE GENOMIC DNA]</scope>
    <source>
        <strain evidence="12">NRRL Y-17796</strain>
    </source>
</reference>
<evidence type="ECO:0000256" key="9">
    <source>
        <dbReference type="SAM" id="MobiDB-lite"/>
    </source>
</evidence>
<evidence type="ECO:0000256" key="7">
    <source>
        <dbReference type="ARBA" id="ARBA00032634"/>
    </source>
</evidence>
<feature type="compositionally biased region" description="Polar residues" evidence="9">
    <location>
        <begin position="265"/>
        <end position="279"/>
    </location>
</feature>
<evidence type="ECO:0000256" key="1">
    <source>
        <dbReference type="ARBA" id="ARBA00004604"/>
    </source>
</evidence>
<comment type="subcellular location">
    <subcellularLocation>
        <location evidence="1">Nucleus</location>
        <location evidence="1">Nucleolus</location>
    </subcellularLocation>
</comment>
<dbReference type="InterPro" id="IPR039119">
    <property type="entry name" value="ABT1/Esf2"/>
</dbReference>
<proteinExistence type="inferred from homology"/>
<dbReference type="EMBL" id="KV453842">
    <property type="protein sequence ID" value="ODV90811.1"/>
    <property type="molecule type" value="Genomic_DNA"/>
</dbReference>
<dbReference type="GO" id="GO:0032040">
    <property type="term" value="C:small-subunit processome"/>
    <property type="evidence" value="ECO:0007669"/>
    <property type="project" value="EnsemblFungi"/>
</dbReference>
<evidence type="ECO:0000256" key="4">
    <source>
        <dbReference type="ARBA" id="ARBA00021800"/>
    </source>
</evidence>
<name>A0A1E4TGB2_9ASCO</name>
<dbReference type="Proteomes" id="UP000095023">
    <property type="component" value="Unassembled WGS sequence"/>
</dbReference>
<dbReference type="InterPro" id="IPR035979">
    <property type="entry name" value="RBD_domain_sf"/>
</dbReference>
<gene>
    <name evidence="11" type="ORF">CANCADRAFT_111232</name>
</gene>
<dbReference type="SUPFAM" id="SSF54928">
    <property type="entry name" value="RNA-binding domain, RBD"/>
    <property type="match status" value="1"/>
</dbReference>
<dbReference type="AlphaFoldDB" id="A0A1E4TGB2"/>
<dbReference type="PROSITE" id="PS50102">
    <property type="entry name" value="RRM"/>
    <property type="match status" value="1"/>
</dbReference>
<evidence type="ECO:0000313" key="12">
    <source>
        <dbReference type="Proteomes" id="UP000095023"/>
    </source>
</evidence>
<dbReference type="GO" id="GO:0000447">
    <property type="term" value="P:endonucleolytic cleavage in ITS1 to separate SSU-rRNA from 5.8S rRNA and LSU-rRNA from tricistronic rRNA transcript (SSU-rRNA, 5.8S rRNA, LSU-rRNA)"/>
    <property type="evidence" value="ECO:0007669"/>
    <property type="project" value="EnsemblFungi"/>
</dbReference>
<feature type="domain" description="RRM" evidence="10">
    <location>
        <begin position="88"/>
        <end position="186"/>
    </location>
</feature>
<feature type="region of interest" description="Disordered" evidence="9">
    <location>
        <begin position="1"/>
        <end position="20"/>
    </location>
</feature>
<feature type="region of interest" description="Disordered" evidence="9">
    <location>
        <begin position="236"/>
        <end position="279"/>
    </location>
</feature>
<evidence type="ECO:0000313" key="11">
    <source>
        <dbReference type="EMBL" id="ODV90811.1"/>
    </source>
</evidence>
<dbReference type="InterPro" id="IPR000504">
    <property type="entry name" value="RRM_dom"/>
</dbReference>
<keyword evidence="6" id="KW-0539">Nucleus</keyword>
<evidence type="ECO:0000256" key="8">
    <source>
        <dbReference type="PROSITE-ProRule" id="PRU00176"/>
    </source>
</evidence>
<dbReference type="OrthoDB" id="287393at2759"/>
<dbReference type="GO" id="GO:0034462">
    <property type="term" value="P:small-subunit processome assembly"/>
    <property type="evidence" value="ECO:0007669"/>
    <property type="project" value="EnsemblFungi"/>
</dbReference>
<keyword evidence="5 8" id="KW-0694">RNA-binding</keyword>
<dbReference type="GO" id="GO:0000480">
    <property type="term" value="P:endonucleolytic cleavage in 5'-ETS of tricistronic rRNA transcript (SSU-rRNA, 5.8S rRNA, LSU-rRNA)"/>
    <property type="evidence" value="ECO:0007669"/>
    <property type="project" value="EnsemblFungi"/>
</dbReference>
<evidence type="ECO:0000259" key="10">
    <source>
        <dbReference type="PROSITE" id="PS50102"/>
    </source>
</evidence>
<evidence type="ECO:0000256" key="6">
    <source>
        <dbReference type="ARBA" id="ARBA00023242"/>
    </source>
</evidence>
<evidence type="ECO:0000256" key="3">
    <source>
        <dbReference type="ARBA" id="ARBA00013906"/>
    </source>
</evidence>
<accession>A0A1E4TGB2</accession>
<organism evidence="11 12">
    <name type="scientific">Tortispora caseinolytica NRRL Y-17796</name>
    <dbReference type="NCBI Taxonomy" id="767744"/>
    <lineage>
        <taxon>Eukaryota</taxon>
        <taxon>Fungi</taxon>
        <taxon>Dikarya</taxon>
        <taxon>Ascomycota</taxon>
        <taxon>Saccharomycotina</taxon>
        <taxon>Trigonopsidomycetes</taxon>
        <taxon>Trigonopsidales</taxon>
        <taxon>Trigonopsidaceae</taxon>
        <taxon>Tortispora</taxon>
    </lineage>
</organism>
<dbReference type="Gene3D" id="3.30.70.330">
    <property type="match status" value="1"/>
</dbReference>
<evidence type="ECO:0000256" key="2">
    <source>
        <dbReference type="ARBA" id="ARBA00005819"/>
    </source>
</evidence>
<dbReference type="SMART" id="SM00360">
    <property type="entry name" value="RRM"/>
    <property type="match status" value="1"/>
</dbReference>
<dbReference type="InterPro" id="IPR012677">
    <property type="entry name" value="Nucleotide-bd_a/b_plait_sf"/>
</dbReference>
<dbReference type="InterPro" id="IPR034353">
    <property type="entry name" value="ABT1/ESF2_RRM"/>
</dbReference>
<dbReference type="PANTHER" id="PTHR12311:SF7">
    <property type="entry name" value="ACTIVATOR OF BASAL TRANSCRIPTION 1"/>
    <property type="match status" value="1"/>
</dbReference>
<dbReference type="GO" id="GO:0000472">
    <property type="term" value="P:endonucleolytic cleavage to generate mature 5'-end of SSU-rRNA from (SSU-rRNA, 5.8S rRNA, LSU-rRNA)"/>
    <property type="evidence" value="ECO:0007669"/>
    <property type="project" value="EnsemblFungi"/>
</dbReference>
<dbReference type="GO" id="GO:0003723">
    <property type="term" value="F:RNA binding"/>
    <property type="evidence" value="ECO:0007669"/>
    <property type="project" value="UniProtKB-UniRule"/>
</dbReference>
<sequence length="292" mass="33562">MSSKADELLGIDNNSDDEFMRTDDIEETKKVQLLDSDDDYSDEEIERIKQQYEALKPQLRLEESLALDDSKSLAEESEKVRKKIAKSGIVYISRIPPYMKPTKLRHILSRFGEVDRIYLAPEDPKAYKARVKNGGNKKKSYSEGWAEFTRKKDAKTAALALNGNIIGGKKSSFYHDDILNVKYLHKFKWHHLTEQTAYEARVRQARLRSEVAQATKLNKTFIANVEKAKEVEAIKKKKRARENNNDSDEKDEPRMDTSEPPAKRQFTQKTVTTSEAKSSTIDKIKSVLGRIF</sequence>